<comment type="caution">
    <text evidence="1">The sequence shown here is derived from an EMBL/GenBank/DDBJ whole genome shotgun (WGS) entry which is preliminary data.</text>
</comment>
<sequence>MKTIKLSQYFKIIHPTYIILKLIPDTSIRNYNSSNIANTINSLYKDMKNRIRKDKKTWNIEAPLKCSFYIDIMKNKVDFYFIVPDAYQSLFKEKLTETWSKITIETVDTIPNFSKDALRYYLYYKYEDALSLKLDKKSNEPLNSILNTLNIINTDDRVGILYNFMPTSEKNWTKRYKHTIQKIKNGESVLNEIVSPLYILKLILTTILEIIQGFAEGFEELFNTKKEDKVNLIENILNSLIINDKREISKSTQKKKDTNIINTQIVIQSDSPDINRKYNNALAITEAFKSISDDNELTYKKFKTNINYTNFKLSDAAINKTSIEECQNFLQLPGRELLDEHKCISKIDVLESPIPKELEQGTMCIGVSEYKGNKKKAYLSNDKEFKNLTLCLIGPTRSGKTTLISNLSKDSINAGECTILFDFCGNCDLSNDVSKSIKKNKVLNIDCSNFDNLQGLGYNEITPLNKNVFEIYRCAKAKTVQLMTLINALSDNEDLKARMERYLEAAALVVFISNGSIKNVFDVLQDHIIRHNFIDNIPKDQENNLEEYIRALKELDEWSKPTKDCPREITGTKISYIQGILNRFVKLKQNTYMELMLKKDCENNINLVDEIQKSQLICIRMPEIMFSTEQEKDIYCTYWLTKIWGTLQVRKWNIPNSNDRIKVNIVFDELYQVPNCQNFLRSKLSQIAKFSCKPIISCHYLGQIKNIRNELKAANSSYMLISGCDKDNYNELKEELYPYQLEDLLNLKRYNSLNLIKYEDGWSKFITQLPPSIH</sequence>
<dbReference type="SUPFAM" id="SSF52540">
    <property type="entry name" value="P-loop containing nucleoside triphosphate hydrolases"/>
    <property type="match status" value="1"/>
</dbReference>
<evidence type="ECO:0000313" key="2">
    <source>
        <dbReference type="Proteomes" id="UP000027937"/>
    </source>
</evidence>
<dbReference type="Proteomes" id="UP000027937">
    <property type="component" value="Unassembled WGS sequence"/>
</dbReference>
<dbReference type="InterPro" id="IPR027417">
    <property type="entry name" value="P-loop_NTPase"/>
</dbReference>
<gene>
    <name evidence="1" type="ORF">Z960_04075</name>
</gene>
<dbReference type="EMBL" id="JENX01000026">
    <property type="protein sequence ID" value="KEI18294.1"/>
    <property type="molecule type" value="Genomic_DNA"/>
</dbReference>
<reference evidence="1 2" key="1">
    <citation type="submission" date="2014-02" db="EMBL/GenBank/DDBJ databases">
        <title>Plasmidome dynamics in the species complex Clostridium novyi sensu lato converts strains of independent lineages into distinctly different pathogens.</title>
        <authorList>
            <person name="Skarin H."/>
            <person name="Segerman B."/>
        </authorList>
    </citation>
    <scope>NUCLEOTIDE SEQUENCE [LARGE SCALE GENOMIC DNA]</scope>
    <source>
        <strain evidence="1 2">NCTC 9693</strain>
    </source>
</reference>
<keyword evidence="2" id="KW-1185">Reference proteome</keyword>
<dbReference type="RefSeq" id="WP_039228181.1">
    <property type="nucleotide sequence ID" value="NZ_JENX01000026.1"/>
</dbReference>
<accession>A0ABR4TH04</accession>
<organism evidence="1 2">
    <name type="scientific">Clostridium haemolyticum NCTC 9693</name>
    <dbReference type="NCBI Taxonomy" id="1443114"/>
    <lineage>
        <taxon>Bacteria</taxon>
        <taxon>Bacillati</taxon>
        <taxon>Bacillota</taxon>
        <taxon>Clostridia</taxon>
        <taxon>Eubacteriales</taxon>
        <taxon>Clostridiaceae</taxon>
        <taxon>Clostridium</taxon>
    </lineage>
</organism>
<evidence type="ECO:0000313" key="1">
    <source>
        <dbReference type="EMBL" id="KEI18294.1"/>
    </source>
</evidence>
<proteinExistence type="predicted"/>
<protein>
    <submittedName>
        <fullName evidence="1">Uncharacterized protein</fullName>
    </submittedName>
</protein>
<name>A0ABR4TH04_CLOHA</name>